<evidence type="ECO:0000313" key="4">
    <source>
        <dbReference type="Proteomes" id="UP000653308"/>
    </source>
</evidence>
<accession>A0ABQ3AC12</accession>
<gene>
    <name evidence="3" type="ORF">GCM10010384_60120</name>
</gene>
<evidence type="ECO:0008006" key="5">
    <source>
        <dbReference type="Google" id="ProtNLM"/>
    </source>
</evidence>
<dbReference type="RefSeq" id="WP_190201096.1">
    <property type="nucleotide sequence ID" value="NZ_BMWE01000024.1"/>
</dbReference>
<evidence type="ECO:0000256" key="1">
    <source>
        <dbReference type="SAM" id="MobiDB-lite"/>
    </source>
</evidence>
<reference evidence="4" key="1">
    <citation type="journal article" date="2019" name="Int. J. Syst. Evol. Microbiol.">
        <title>The Global Catalogue of Microorganisms (GCM) 10K type strain sequencing project: providing services to taxonomists for standard genome sequencing and annotation.</title>
        <authorList>
            <consortium name="The Broad Institute Genomics Platform"/>
            <consortium name="The Broad Institute Genome Sequencing Center for Infectious Disease"/>
            <person name="Wu L."/>
            <person name="Ma J."/>
        </authorList>
    </citation>
    <scope>NUCLEOTIDE SEQUENCE [LARGE SCALE GENOMIC DNA]</scope>
    <source>
        <strain evidence="4">JCM 4957</strain>
    </source>
</reference>
<feature type="region of interest" description="Disordered" evidence="1">
    <location>
        <begin position="186"/>
        <end position="243"/>
    </location>
</feature>
<organism evidence="3 4">
    <name type="scientific">Streptomyces djakartensis</name>
    <dbReference type="NCBI Taxonomy" id="68193"/>
    <lineage>
        <taxon>Bacteria</taxon>
        <taxon>Bacillati</taxon>
        <taxon>Actinomycetota</taxon>
        <taxon>Actinomycetes</taxon>
        <taxon>Kitasatosporales</taxon>
        <taxon>Streptomycetaceae</taxon>
        <taxon>Streptomyces</taxon>
    </lineage>
</organism>
<comment type="caution">
    <text evidence="3">The sequence shown here is derived from an EMBL/GenBank/DDBJ whole genome shotgun (WGS) entry which is preliminary data.</text>
</comment>
<name>A0ABQ3AC12_9ACTN</name>
<keyword evidence="2" id="KW-0472">Membrane</keyword>
<feature type="transmembrane region" description="Helical" evidence="2">
    <location>
        <begin position="6"/>
        <end position="25"/>
    </location>
</feature>
<evidence type="ECO:0000313" key="3">
    <source>
        <dbReference type="EMBL" id="GGY45438.1"/>
    </source>
</evidence>
<protein>
    <recommendedName>
        <fullName evidence="5">Secreted protein</fullName>
    </recommendedName>
</protein>
<proteinExistence type="predicted"/>
<dbReference type="EMBL" id="BMWE01000024">
    <property type="protein sequence ID" value="GGY45438.1"/>
    <property type="molecule type" value="Genomic_DNA"/>
</dbReference>
<keyword evidence="4" id="KW-1185">Reference proteome</keyword>
<evidence type="ECO:0000256" key="2">
    <source>
        <dbReference type="SAM" id="Phobius"/>
    </source>
</evidence>
<dbReference type="Proteomes" id="UP000653308">
    <property type="component" value="Unassembled WGS sequence"/>
</dbReference>
<keyword evidence="2" id="KW-1133">Transmembrane helix</keyword>
<feature type="compositionally biased region" description="Basic and acidic residues" evidence="1">
    <location>
        <begin position="199"/>
        <end position="209"/>
    </location>
</feature>
<keyword evidence="2" id="KW-0812">Transmembrane</keyword>
<sequence length="243" mass="26747">MSTGLIIALIVIAAVVVIIAAAMTLRARGPRRGPSLKRRFGPEYDLAVARHDGDTKAAERELAERVHRHGDLRARPLEPAQREQYEARWTAAQERFVDSPREAVAEADRLLAELAGARGFPGGGQYEEQLAALSVHHAHHVDGYRRVHRAAHLRAEDARDGGTGTEDMREAMVAARALFEELVRPARHDGGGHTGGRYENGRHEDGRHESGRHRAGLNGGRKAPATRGGHMPWALHRRQAKES</sequence>